<dbReference type="Pfam" id="PF18765">
    <property type="entry name" value="Polbeta"/>
    <property type="match status" value="1"/>
</dbReference>
<feature type="domain" description="Polymerase beta nucleotidyltransferase" evidence="1">
    <location>
        <begin position="18"/>
        <end position="105"/>
    </location>
</feature>
<protein>
    <recommendedName>
        <fullName evidence="1">Polymerase beta nucleotidyltransferase domain-containing protein</fullName>
    </recommendedName>
</protein>
<dbReference type="AlphaFoldDB" id="E1YJG2"/>
<name>E1YJG2_9BACT</name>
<accession>E1YJG2</accession>
<dbReference type="InterPro" id="IPR041633">
    <property type="entry name" value="Polbeta"/>
</dbReference>
<dbReference type="EMBL" id="FR695877">
    <property type="protein sequence ID" value="CBX31416.1"/>
    <property type="molecule type" value="Genomic_DNA"/>
</dbReference>
<dbReference type="NCBIfam" id="NF047752">
    <property type="entry name" value="MntA_antitoxin"/>
    <property type="match status" value="1"/>
</dbReference>
<dbReference type="SUPFAM" id="SSF81301">
    <property type="entry name" value="Nucleotidyltransferase"/>
    <property type="match status" value="1"/>
</dbReference>
<proteinExistence type="predicted"/>
<dbReference type="Gene3D" id="3.30.460.10">
    <property type="entry name" value="Beta Polymerase, domain 2"/>
    <property type="match status" value="1"/>
</dbReference>
<dbReference type="CDD" id="cd05403">
    <property type="entry name" value="NT_KNTase_like"/>
    <property type="match status" value="1"/>
</dbReference>
<sequence length="139" mass="16235">MIRNKPIKHNIYELIPKAETYFKNRKDVIFAYLFGSFATGKPSPLSDVDIAVYLTGDKISNKRLQILGDLTNIFKTDEIDLVILNTAPLSLRMKILKKRKILADNTPFFRHSYESMTMRTYLDFSKLEKRILERRFLSG</sequence>
<gene>
    <name evidence="2" type="ORF">N47_E49280</name>
</gene>
<reference evidence="2" key="1">
    <citation type="journal article" date="2011" name="Environ. Microbiol.">
        <title>Genomic insights into the metabolic potential of the polycyclic aromatic hydrocarbon degrading sulfate-reducing Deltaproteobacterium N47.</title>
        <authorList>
            <person name="Bergmann F."/>
            <person name="Selesi D."/>
            <person name="Weinmaier T."/>
            <person name="Tischler P."/>
            <person name="Rattei T."/>
            <person name="Meckenstock R.U."/>
        </authorList>
    </citation>
    <scope>NUCLEOTIDE SEQUENCE</scope>
</reference>
<dbReference type="PANTHER" id="PTHR43852">
    <property type="entry name" value="NUCLEOTIDYLTRANSFERASE"/>
    <property type="match status" value="1"/>
</dbReference>
<dbReference type="PANTHER" id="PTHR43852:SF3">
    <property type="entry name" value="NUCLEOTIDYLTRANSFERASE"/>
    <property type="match status" value="1"/>
</dbReference>
<dbReference type="InterPro" id="IPR043519">
    <property type="entry name" value="NT_sf"/>
</dbReference>
<evidence type="ECO:0000259" key="1">
    <source>
        <dbReference type="Pfam" id="PF18765"/>
    </source>
</evidence>
<organism evidence="2">
    <name type="scientific">uncultured Desulfobacterium sp</name>
    <dbReference type="NCBI Taxonomy" id="201089"/>
    <lineage>
        <taxon>Bacteria</taxon>
        <taxon>Pseudomonadati</taxon>
        <taxon>Thermodesulfobacteriota</taxon>
        <taxon>Desulfobacteria</taxon>
        <taxon>Desulfobacterales</taxon>
        <taxon>Desulfobacteriaceae</taxon>
        <taxon>Desulfobacterium</taxon>
        <taxon>environmental samples</taxon>
    </lineage>
</organism>
<dbReference type="InterPro" id="IPR052930">
    <property type="entry name" value="TA_antitoxin_MntA"/>
</dbReference>
<evidence type="ECO:0000313" key="2">
    <source>
        <dbReference type="EMBL" id="CBX31416.1"/>
    </source>
</evidence>